<dbReference type="InterPro" id="IPR006638">
    <property type="entry name" value="Elp3/MiaA/NifB-like_rSAM"/>
</dbReference>
<feature type="binding site" evidence="6">
    <location>
        <position position="196"/>
    </location>
    <ligand>
        <name>S-adenosyl-L-methionine</name>
        <dbReference type="ChEBI" id="CHEBI:59789"/>
    </ligand>
</feature>
<feature type="binding site" evidence="6">
    <location>
        <position position="247"/>
    </location>
    <ligand>
        <name>S-adenosyl-L-methionine</name>
        <dbReference type="ChEBI" id="CHEBI:59789"/>
    </ligand>
</feature>
<dbReference type="PIRSF" id="PIRSF004762">
    <property type="entry name" value="CHP00423"/>
    <property type="match status" value="1"/>
</dbReference>
<dbReference type="SFLD" id="SFLDF00348">
    <property type="entry name" value="FeFe_hydrogenase_maturase_(Hyd"/>
    <property type="match status" value="1"/>
</dbReference>
<feature type="binding site" evidence="5">
    <location>
        <position position="76"/>
    </location>
    <ligand>
        <name>[4Fe-4S] cluster</name>
        <dbReference type="ChEBI" id="CHEBI:49883"/>
        <note>4Fe-4S-S-AdoMet</note>
    </ligand>
</feature>
<dbReference type="PANTHER" id="PTHR43726:SF1">
    <property type="entry name" value="BIOTIN SYNTHASE"/>
    <property type="match status" value="1"/>
</dbReference>
<dbReference type="CDD" id="cd01335">
    <property type="entry name" value="Radical_SAM"/>
    <property type="match status" value="1"/>
</dbReference>
<feature type="binding site" evidence="6">
    <location>
        <position position="176"/>
    </location>
    <ligand>
        <name>S-adenosyl-L-methionine</name>
        <dbReference type="ChEBI" id="CHEBI:59789"/>
    </ligand>
</feature>
<accession>A0A511YUT5</accession>
<evidence type="ECO:0000256" key="5">
    <source>
        <dbReference type="PIRSR" id="PIRSR004762-1"/>
    </source>
</evidence>
<dbReference type="Pfam" id="PF04055">
    <property type="entry name" value="Radical_SAM"/>
    <property type="match status" value="1"/>
</dbReference>
<keyword evidence="3 5" id="KW-0408">Iron</keyword>
<comment type="cofactor">
    <cofactor evidence="5">
        <name>[4Fe-4S] cluster</name>
        <dbReference type="ChEBI" id="CHEBI:49883"/>
    </cofactor>
    <text evidence="5">Binds 1 [4Fe-4S] cluster. The cluster is coordinated with 3 cysteines and an exchangeable S-adenosyl-L-methionine.</text>
</comment>
<dbReference type="GO" id="GO:0016740">
    <property type="term" value="F:transferase activity"/>
    <property type="evidence" value="ECO:0007669"/>
    <property type="project" value="TreeGrafter"/>
</dbReference>
<keyword evidence="4 5" id="KW-0411">Iron-sulfur</keyword>
<evidence type="ECO:0000313" key="9">
    <source>
        <dbReference type="Proteomes" id="UP000321484"/>
    </source>
</evidence>
<evidence type="ECO:0000256" key="6">
    <source>
        <dbReference type="PIRSR" id="PIRSR004762-2"/>
    </source>
</evidence>
<dbReference type="EMBL" id="BJYK01000001">
    <property type="protein sequence ID" value="GEN78951.1"/>
    <property type="molecule type" value="Genomic_DNA"/>
</dbReference>
<feature type="binding site" evidence="6">
    <location>
        <position position="151"/>
    </location>
    <ligand>
        <name>(3R)-3-methyl-D-ornithine</name>
        <dbReference type="ChEBI" id="CHEBI:64642"/>
    </ligand>
</feature>
<proteinExistence type="predicted"/>
<feature type="binding site" evidence="5">
    <location>
        <position position="83"/>
    </location>
    <ligand>
        <name>[4Fe-4S] cluster</name>
        <dbReference type="ChEBI" id="CHEBI:49883"/>
        <note>4Fe-4S-S-AdoMet</note>
    </ligand>
</feature>
<dbReference type="InterPro" id="IPR013785">
    <property type="entry name" value="Aldolase_TIM"/>
</dbReference>
<dbReference type="PROSITE" id="PS51918">
    <property type="entry name" value="RADICAL_SAM"/>
    <property type="match status" value="1"/>
</dbReference>
<dbReference type="Proteomes" id="UP000321484">
    <property type="component" value="Unassembled WGS sequence"/>
</dbReference>
<dbReference type="SUPFAM" id="SSF102114">
    <property type="entry name" value="Radical SAM enzymes"/>
    <property type="match status" value="1"/>
</dbReference>
<name>A0A511YUT5_9CELL</name>
<reference evidence="8 9" key="1">
    <citation type="submission" date="2019-07" db="EMBL/GenBank/DDBJ databases">
        <title>Whole genome shotgun sequence of Actinotalea fermentans NBRC 105374.</title>
        <authorList>
            <person name="Hosoyama A."/>
            <person name="Uohara A."/>
            <person name="Ohji S."/>
            <person name="Ichikawa N."/>
        </authorList>
    </citation>
    <scope>NUCLEOTIDE SEQUENCE [LARGE SCALE GENOMIC DNA]</scope>
    <source>
        <strain evidence="8 9">NBRC 105374</strain>
    </source>
</reference>
<evidence type="ECO:0000256" key="4">
    <source>
        <dbReference type="ARBA" id="ARBA00023014"/>
    </source>
</evidence>
<dbReference type="GO" id="GO:0051539">
    <property type="term" value="F:4 iron, 4 sulfur cluster binding"/>
    <property type="evidence" value="ECO:0007669"/>
    <property type="project" value="UniProtKB-KW"/>
</dbReference>
<dbReference type="SFLD" id="SFLDG01280">
    <property type="entry name" value="HydE/PylB-like"/>
    <property type="match status" value="1"/>
</dbReference>
<evidence type="ECO:0000256" key="3">
    <source>
        <dbReference type="ARBA" id="ARBA00023004"/>
    </source>
</evidence>
<dbReference type="Gene3D" id="3.20.20.70">
    <property type="entry name" value="Aldolase class I"/>
    <property type="match status" value="1"/>
</dbReference>
<feature type="binding site" evidence="5">
    <location>
        <position position="80"/>
    </location>
    <ligand>
        <name>[4Fe-4S] cluster</name>
        <dbReference type="ChEBI" id="CHEBI:49883"/>
        <note>4Fe-4S-S-AdoMet</note>
    </ligand>
</feature>
<gene>
    <name evidence="8" type="ORF">AFE02nite_06850</name>
</gene>
<organism evidence="8 9">
    <name type="scientific">Actinotalea fermentans</name>
    <dbReference type="NCBI Taxonomy" id="43671"/>
    <lineage>
        <taxon>Bacteria</taxon>
        <taxon>Bacillati</taxon>
        <taxon>Actinomycetota</taxon>
        <taxon>Actinomycetes</taxon>
        <taxon>Micrococcales</taxon>
        <taxon>Cellulomonadaceae</taxon>
        <taxon>Actinotalea</taxon>
    </lineage>
</organism>
<dbReference type="InterPro" id="IPR034422">
    <property type="entry name" value="HydE/PylB-like"/>
</dbReference>
<evidence type="ECO:0000256" key="1">
    <source>
        <dbReference type="ARBA" id="ARBA00022691"/>
    </source>
</evidence>
<dbReference type="InterPro" id="IPR058240">
    <property type="entry name" value="rSAM_sf"/>
</dbReference>
<feature type="domain" description="Radical SAM core" evidence="7">
    <location>
        <begin position="62"/>
        <end position="284"/>
    </location>
</feature>
<keyword evidence="1 5" id="KW-0949">S-adenosyl-L-methionine</keyword>
<evidence type="ECO:0000259" key="7">
    <source>
        <dbReference type="PROSITE" id="PS51918"/>
    </source>
</evidence>
<sequence length="361" mass="39589">MPLPLTTDRRRTGAARALIDRLSAEGRLPVDDLETLIRTATDADRAYAREAAVAVAHENFGNRVFVRGLIEFSNHCRQDCFYCGIRKSNRETERYRLDAEQILACCAAGHALGYRTFVLQSGEDSRYTTEVLVDIIGRIRATYPDCAITLSVGERGRSAYQAFFDAGANRFLLRHETATADHYARLHPAGQTLATRMECLRTLKDIGFQTGAGFMVGSPFQTVGDLARDLAFLAELRPHMVGMGPFLPQHSTPFRDEQAGDVDLTLFLLSLVRLMLPTVLLPSTTALGTARSGGREAGILAGANVIMLNLSPTDLRPKYLLYDNKPVSGDIAEMTQAARASLGALGYEIVVDRGDHPEVAR</sequence>
<dbReference type="PANTHER" id="PTHR43726">
    <property type="entry name" value="3-METHYLORNITHINE SYNTHASE"/>
    <property type="match status" value="1"/>
</dbReference>
<dbReference type="SFLD" id="SFLDS00029">
    <property type="entry name" value="Radical_SAM"/>
    <property type="match status" value="1"/>
</dbReference>
<keyword evidence="2" id="KW-0479">Metal-binding</keyword>
<dbReference type="GO" id="GO:0046872">
    <property type="term" value="F:metal ion binding"/>
    <property type="evidence" value="ECO:0007669"/>
    <property type="project" value="UniProtKB-KW"/>
</dbReference>
<dbReference type="SMART" id="SM00729">
    <property type="entry name" value="Elp3"/>
    <property type="match status" value="1"/>
</dbReference>
<protein>
    <submittedName>
        <fullName evidence="8">[FeFe] hydrogenase H-cluster radical SAM maturase HydE</fullName>
    </submittedName>
</protein>
<dbReference type="NCBIfam" id="TIGR03956">
    <property type="entry name" value="rSAM_HydE"/>
    <property type="match status" value="1"/>
</dbReference>
<evidence type="ECO:0000256" key="2">
    <source>
        <dbReference type="ARBA" id="ARBA00022723"/>
    </source>
</evidence>
<dbReference type="AlphaFoldDB" id="A0A511YUT5"/>
<dbReference type="InterPro" id="IPR024021">
    <property type="entry name" value="FeFe-hyd_HydE_rSAM"/>
</dbReference>
<dbReference type="SFLD" id="SFLDG01060">
    <property type="entry name" value="BATS_domain_containing"/>
    <property type="match status" value="1"/>
</dbReference>
<dbReference type="InterPro" id="IPR007197">
    <property type="entry name" value="rSAM"/>
</dbReference>
<keyword evidence="9" id="KW-1185">Reference proteome</keyword>
<evidence type="ECO:0000313" key="8">
    <source>
        <dbReference type="EMBL" id="GEN78951.1"/>
    </source>
</evidence>
<keyword evidence="5" id="KW-0004">4Fe-4S</keyword>
<dbReference type="RefSeq" id="WP_222594317.1">
    <property type="nucleotide sequence ID" value="NZ_BJYK01000001.1"/>
</dbReference>
<comment type="caution">
    <text evidence="8">The sequence shown here is derived from an EMBL/GenBank/DDBJ whole genome shotgun (WGS) entry which is preliminary data.</text>
</comment>